<gene>
    <name evidence="3" type="ORF">EU556_00915</name>
</gene>
<sequence>MLTVLLLSSSAKALTAASVYAALLLGATTASGDTGADERKQTTQRPRSTPAQAKPLAAPNSTAKVVRLTNDSLAGQPFGSEPTVTELLHAGGTVVTRKPFHNLHEAGQVDTILLLRHRGNLFEFYRAPEKDLLRDASITNFETAYGQRLRARMTAAHRPAAGTTERVRIGDTERANYVSVTYNSGRLSAVHVEPYVD</sequence>
<reference evidence="3 4" key="1">
    <citation type="submission" date="2019-04" db="EMBL/GenBank/DDBJ databases">
        <authorList>
            <person name="Feng G."/>
            <person name="Zhang J."/>
            <person name="Zhu H."/>
        </authorList>
    </citation>
    <scope>NUCLEOTIDE SEQUENCE [LARGE SCALE GENOMIC DNA]</scope>
    <source>
        <strain evidence="3 4">92R-1</strain>
    </source>
</reference>
<dbReference type="AlphaFoldDB" id="A0A4Z0P9S0"/>
<organism evidence="3 4">
    <name type="scientific">Hymenobacter fodinae</name>
    <dbReference type="NCBI Taxonomy" id="2510796"/>
    <lineage>
        <taxon>Bacteria</taxon>
        <taxon>Pseudomonadati</taxon>
        <taxon>Bacteroidota</taxon>
        <taxon>Cytophagia</taxon>
        <taxon>Cytophagales</taxon>
        <taxon>Hymenobacteraceae</taxon>
        <taxon>Hymenobacter</taxon>
    </lineage>
</organism>
<accession>A0A4Z0P9S0</accession>
<name>A0A4Z0P9S0_9BACT</name>
<dbReference type="RefSeq" id="WP_167855396.1">
    <property type="nucleotide sequence ID" value="NZ_SRLA01000001.1"/>
</dbReference>
<comment type="caution">
    <text evidence="3">The sequence shown here is derived from an EMBL/GenBank/DDBJ whole genome shotgun (WGS) entry which is preliminary data.</text>
</comment>
<dbReference type="EMBL" id="SRLA01000001">
    <property type="protein sequence ID" value="TGE09426.1"/>
    <property type="molecule type" value="Genomic_DNA"/>
</dbReference>
<proteinExistence type="predicted"/>
<feature type="chain" id="PRO_5021466003" evidence="2">
    <location>
        <begin position="22"/>
        <end position="197"/>
    </location>
</feature>
<evidence type="ECO:0000256" key="2">
    <source>
        <dbReference type="SAM" id="SignalP"/>
    </source>
</evidence>
<evidence type="ECO:0000256" key="1">
    <source>
        <dbReference type="SAM" id="MobiDB-lite"/>
    </source>
</evidence>
<feature type="region of interest" description="Disordered" evidence="1">
    <location>
        <begin position="31"/>
        <end position="60"/>
    </location>
</feature>
<evidence type="ECO:0000313" key="4">
    <source>
        <dbReference type="Proteomes" id="UP000298337"/>
    </source>
</evidence>
<keyword evidence="2" id="KW-0732">Signal</keyword>
<dbReference type="Proteomes" id="UP000298337">
    <property type="component" value="Unassembled WGS sequence"/>
</dbReference>
<evidence type="ECO:0000313" key="3">
    <source>
        <dbReference type="EMBL" id="TGE09426.1"/>
    </source>
</evidence>
<keyword evidence="4" id="KW-1185">Reference proteome</keyword>
<feature type="signal peptide" evidence="2">
    <location>
        <begin position="1"/>
        <end position="21"/>
    </location>
</feature>
<protein>
    <submittedName>
        <fullName evidence="3">Uncharacterized protein</fullName>
    </submittedName>
</protein>